<keyword evidence="2" id="KW-0472">Membrane</keyword>
<feature type="transmembrane region" description="Helical" evidence="2">
    <location>
        <begin position="7"/>
        <end position="31"/>
    </location>
</feature>
<organism evidence="3 4">
    <name type="scientific">Streptomyces umbrinus</name>
    <dbReference type="NCBI Taxonomy" id="67370"/>
    <lineage>
        <taxon>Bacteria</taxon>
        <taxon>Bacillati</taxon>
        <taxon>Actinomycetota</taxon>
        <taxon>Actinomycetes</taxon>
        <taxon>Kitasatosporales</taxon>
        <taxon>Streptomycetaceae</taxon>
        <taxon>Streptomyces</taxon>
        <taxon>Streptomyces phaeochromogenes group</taxon>
    </lineage>
</organism>
<sequence length="348" mass="37273">MARRGGCLINGCLGALVLALVLVVGAMVSFWNTGREAGAEARDHVTASAEGARDRLAEAAADGELLDTEIQRAVLNIGKTGEAIERRDGRVTVTARFTGMVNVGFGGTQAQGCYRFEINAAATPPPVSVRELADKACWFRSGRPYREPAAVAQDVTAELRTAVAEGGPEGARSAEVWKTQGIEVEDTEIRDGQLVALVWLSGGTGPQGEDCYEFRAKAEPGAVDAKKLKPDGCYRLQRGRDALAEKARRVELDASAQKIERRLENAMADGRLTDTELPRALSLPTTDDTSGESVTGPVVAPESVERSSTEVLVVARVVTASAMWCYEFRARLPTASVTRRYLSNGCPF</sequence>
<comment type="caution">
    <text evidence="3">The sequence shown here is derived from an EMBL/GenBank/DDBJ whole genome shotgun (WGS) entry which is preliminary data.</text>
</comment>
<evidence type="ECO:0000256" key="2">
    <source>
        <dbReference type="SAM" id="Phobius"/>
    </source>
</evidence>
<keyword evidence="4" id="KW-1185">Reference proteome</keyword>
<reference evidence="3 4" key="1">
    <citation type="submission" date="2023-07" db="EMBL/GenBank/DDBJ databases">
        <title>Comparative genomics of wheat-associated soil bacteria to identify genetic determinants of phenazine resistance.</title>
        <authorList>
            <person name="Mouncey N."/>
        </authorList>
    </citation>
    <scope>NUCLEOTIDE SEQUENCE [LARGE SCALE GENOMIC DNA]</scope>
    <source>
        <strain evidence="3 4">V2I4</strain>
    </source>
</reference>
<feature type="compositionally biased region" description="Polar residues" evidence="1">
    <location>
        <begin position="283"/>
        <end position="293"/>
    </location>
</feature>
<dbReference type="RefSeq" id="WP_307519768.1">
    <property type="nucleotide sequence ID" value="NZ_JAUSZI010000002.1"/>
</dbReference>
<evidence type="ECO:0000313" key="3">
    <source>
        <dbReference type="EMBL" id="MDQ1024500.1"/>
    </source>
</evidence>
<evidence type="ECO:0000256" key="1">
    <source>
        <dbReference type="SAM" id="MobiDB-lite"/>
    </source>
</evidence>
<keyword evidence="2" id="KW-0812">Transmembrane</keyword>
<evidence type="ECO:0000313" key="4">
    <source>
        <dbReference type="Proteomes" id="UP001230328"/>
    </source>
</evidence>
<gene>
    <name evidence="3" type="ORF">QF035_002082</name>
</gene>
<keyword evidence="2" id="KW-1133">Transmembrane helix</keyword>
<proteinExistence type="predicted"/>
<accession>A0ABU0SLQ5</accession>
<feature type="region of interest" description="Disordered" evidence="1">
    <location>
        <begin position="274"/>
        <end position="302"/>
    </location>
</feature>
<protein>
    <submittedName>
        <fullName evidence="3">Uncharacterized protein</fullName>
    </submittedName>
</protein>
<dbReference type="EMBL" id="JAUSZI010000002">
    <property type="protein sequence ID" value="MDQ1024500.1"/>
    <property type="molecule type" value="Genomic_DNA"/>
</dbReference>
<name>A0ABU0SLQ5_9ACTN</name>
<dbReference type="Proteomes" id="UP001230328">
    <property type="component" value="Unassembled WGS sequence"/>
</dbReference>